<keyword evidence="7 12" id="KW-1133">Transmembrane helix</keyword>
<dbReference type="SUPFAM" id="SSF103473">
    <property type="entry name" value="MFS general substrate transporter"/>
    <property type="match status" value="1"/>
</dbReference>
<evidence type="ECO:0000256" key="11">
    <source>
        <dbReference type="ARBA" id="ARBA00032555"/>
    </source>
</evidence>
<keyword evidence="9 12" id="KW-0472">Membrane</keyword>
<evidence type="ECO:0000256" key="8">
    <source>
        <dbReference type="ARBA" id="ARBA00023065"/>
    </source>
</evidence>
<dbReference type="GO" id="GO:0015098">
    <property type="term" value="F:molybdate ion transmembrane transporter activity"/>
    <property type="evidence" value="ECO:0007669"/>
    <property type="project" value="InterPro"/>
</dbReference>
<dbReference type="AlphaFoldDB" id="A0A7J6NZZ8"/>
<dbReference type="GO" id="GO:0005886">
    <property type="term" value="C:plasma membrane"/>
    <property type="evidence" value="ECO:0007669"/>
    <property type="project" value="UniProtKB-SubCell"/>
</dbReference>
<organism evidence="13 14">
    <name type="scientific">Perkinsus olseni</name>
    <name type="common">Perkinsus atlanticus</name>
    <dbReference type="NCBI Taxonomy" id="32597"/>
    <lineage>
        <taxon>Eukaryota</taxon>
        <taxon>Sar</taxon>
        <taxon>Alveolata</taxon>
        <taxon>Perkinsozoa</taxon>
        <taxon>Perkinsea</taxon>
        <taxon>Perkinsida</taxon>
        <taxon>Perkinsidae</taxon>
        <taxon>Perkinsus</taxon>
    </lineage>
</organism>
<evidence type="ECO:0000256" key="5">
    <source>
        <dbReference type="ARBA" id="ARBA00022475"/>
    </source>
</evidence>
<keyword evidence="8" id="KW-0406">Ion transport</keyword>
<feature type="transmembrane region" description="Helical" evidence="12">
    <location>
        <begin position="218"/>
        <end position="240"/>
    </location>
</feature>
<dbReference type="InterPro" id="IPR008509">
    <property type="entry name" value="MOT2/MFSD5"/>
</dbReference>
<dbReference type="GO" id="GO:0006811">
    <property type="term" value="P:monoatomic ion transport"/>
    <property type="evidence" value="ECO:0007669"/>
    <property type="project" value="UniProtKB-KW"/>
</dbReference>
<keyword evidence="4" id="KW-0813">Transport</keyword>
<evidence type="ECO:0000256" key="7">
    <source>
        <dbReference type="ARBA" id="ARBA00022989"/>
    </source>
</evidence>
<keyword evidence="5" id="KW-1003">Cell membrane</keyword>
<evidence type="ECO:0000256" key="4">
    <source>
        <dbReference type="ARBA" id="ARBA00022448"/>
    </source>
</evidence>
<evidence type="ECO:0000256" key="3">
    <source>
        <dbReference type="ARBA" id="ARBA00021242"/>
    </source>
</evidence>
<comment type="caution">
    <text evidence="13">The sequence shown here is derived from an EMBL/GenBank/DDBJ whole genome shotgun (WGS) entry which is preliminary data.</text>
</comment>
<dbReference type="PANTHER" id="PTHR23516:SF1">
    <property type="entry name" value="MOLYBDATE-ANION TRANSPORTER"/>
    <property type="match status" value="1"/>
</dbReference>
<dbReference type="Proteomes" id="UP000541610">
    <property type="component" value="Unassembled WGS sequence"/>
</dbReference>
<feature type="transmembrane region" description="Helical" evidence="12">
    <location>
        <begin position="128"/>
        <end position="145"/>
    </location>
</feature>
<dbReference type="Gene3D" id="1.20.1250.20">
    <property type="entry name" value="MFS general substrate transporter like domains"/>
    <property type="match status" value="1"/>
</dbReference>
<feature type="transmembrane region" description="Helical" evidence="12">
    <location>
        <begin position="194"/>
        <end position="212"/>
    </location>
</feature>
<name>A0A7J6NZZ8_PEROL</name>
<evidence type="ECO:0000313" key="14">
    <source>
        <dbReference type="Proteomes" id="UP000541610"/>
    </source>
</evidence>
<feature type="transmembrane region" description="Helical" evidence="12">
    <location>
        <begin position="151"/>
        <end position="173"/>
    </location>
</feature>
<feature type="transmembrane region" description="Helical" evidence="12">
    <location>
        <begin position="97"/>
        <end position="116"/>
    </location>
</feature>
<evidence type="ECO:0000256" key="9">
    <source>
        <dbReference type="ARBA" id="ARBA00023136"/>
    </source>
</evidence>
<dbReference type="EMBL" id="JABANP010000132">
    <property type="protein sequence ID" value="KAF4689147.1"/>
    <property type="molecule type" value="Genomic_DNA"/>
</dbReference>
<protein>
    <recommendedName>
        <fullName evidence="3">Molybdate-anion transporter</fullName>
    </recommendedName>
    <alternativeName>
        <fullName evidence="10">Major facilitator superfamily domain-containing protein 5</fullName>
    </alternativeName>
    <alternativeName>
        <fullName evidence="11">Molybdate transporter 2 homolog</fullName>
    </alternativeName>
</protein>
<evidence type="ECO:0000313" key="13">
    <source>
        <dbReference type="EMBL" id="KAF4689147.1"/>
    </source>
</evidence>
<gene>
    <name evidence="13" type="ORF">FOZ60_002000</name>
</gene>
<sequence length="475" mass="51935">MTISSFSPWPSLPTESVLCAFLAALCAAKPLYNTILRSRSAVTKDTSSSSGSTGNEEFHRFQLVYLGVYLLAVLADWLQGPFVYALYRSYGYSIEDIGSLFIVGFLTSGVFGMFVGGLADSFGRKKACLMYCILYALACVLYHSRHFYVLLLGRFLGGVSTSLLFSVFEAWMLEEHAARGFDAKSLNDTFAKATLGNGTAAIVAGVLSHFAAVKYGPIGPFQLSAFTLGVCGVMIILFWWEGTKITAAAPHRLRHHHRSSGMLRAMAEAFKVALAQPSVLLCGLVQSCFESAMYVFVFMWTPALPESMDPGTVFTDFMIAMMIGSEVFESITVSSSRSPPPWHPDLCPFRADHCDCPVSCLMFFSLLRPPWQSPCLTASPMRRLLAFCVFEACCGVYFPTHYSIRSSIVPASIRATMFNLYRIPLNVVVAKICTSVGSMDASTVFATCSALLAAGALLALKNEQLLRVTTENKKD</sequence>
<evidence type="ECO:0000256" key="6">
    <source>
        <dbReference type="ARBA" id="ARBA00022692"/>
    </source>
</evidence>
<proteinExistence type="predicted"/>
<dbReference type="InterPro" id="IPR036259">
    <property type="entry name" value="MFS_trans_sf"/>
</dbReference>
<keyword evidence="6 12" id="KW-0812">Transmembrane</keyword>
<comment type="subcellular location">
    <subcellularLocation>
        <location evidence="2">Cell membrane</location>
        <topology evidence="2">Multi-pass membrane protein</topology>
    </subcellularLocation>
</comment>
<feature type="transmembrane region" description="Helical" evidence="12">
    <location>
        <begin position="63"/>
        <end position="85"/>
    </location>
</feature>
<evidence type="ECO:0000256" key="12">
    <source>
        <dbReference type="SAM" id="Phobius"/>
    </source>
</evidence>
<reference evidence="13 14" key="1">
    <citation type="submission" date="2020-04" db="EMBL/GenBank/DDBJ databases">
        <title>Perkinsus olseni comparative genomics.</title>
        <authorList>
            <person name="Bogema D.R."/>
        </authorList>
    </citation>
    <scope>NUCLEOTIDE SEQUENCE [LARGE SCALE GENOMIC DNA]</scope>
    <source>
        <strain evidence="13">00978-12</strain>
    </source>
</reference>
<dbReference type="PANTHER" id="PTHR23516">
    <property type="entry name" value="SAM (S-ADENOSYL METHIONINE) TRANSPORTER"/>
    <property type="match status" value="1"/>
</dbReference>
<comment type="function">
    <text evidence="1">Mediates high-affinity intracellular uptake of the rare oligo-element molybdenum.</text>
</comment>
<dbReference type="Pfam" id="PF05631">
    <property type="entry name" value="MFS_5"/>
    <property type="match status" value="1"/>
</dbReference>
<evidence type="ECO:0000256" key="2">
    <source>
        <dbReference type="ARBA" id="ARBA00004651"/>
    </source>
</evidence>
<evidence type="ECO:0000256" key="1">
    <source>
        <dbReference type="ARBA" id="ARBA00003019"/>
    </source>
</evidence>
<dbReference type="OrthoDB" id="439578at2759"/>
<evidence type="ECO:0000256" key="10">
    <source>
        <dbReference type="ARBA" id="ARBA00030646"/>
    </source>
</evidence>
<accession>A0A7J6NZZ8</accession>
<dbReference type="CDD" id="cd17487">
    <property type="entry name" value="MFS_MFSD5_like"/>
    <property type="match status" value="1"/>
</dbReference>